<name>A0A8S1F742_9PELO</name>
<evidence type="ECO:0000313" key="9">
    <source>
        <dbReference type="EMBL" id="CAB3408676.1"/>
    </source>
</evidence>
<comment type="caution">
    <text evidence="9">The sequence shown here is derived from an EMBL/GenBank/DDBJ whole genome shotgun (WGS) entry which is preliminary data.</text>
</comment>
<dbReference type="Pfam" id="PF05773">
    <property type="entry name" value="RWD"/>
    <property type="match status" value="1"/>
</dbReference>
<dbReference type="SUPFAM" id="SSF54211">
    <property type="entry name" value="Ribosomal protein S5 domain 2-like"/>
    <property type="match status" value="1"/>
</dbReference>
<evidence type="ECO:0000256" key="4">
    <source>
        <dbReference type="ARBA" id="ARBA00022491"/>
    </source>
</evidence>
<dbReference type="InterPro" id="IPR020568">
    <property type="entry name" value="Ribosomal_Su5_D2-typ_SF"/>
</dbReference>
<comment type="similarity">
    <text evidence="2">Belongs to the IMPACT family.</text>
</comment>
<keyword evidence="5" id="KW-0810">Translation regulation</keyword>
<keyword evidence="7" id="KW-0472">Membrane</keyword>
<dbReference type="SMART" id="SM00591">
    <property type="entry name" value="RWD"/>
    <property type="match status" value="1"/>
</dbReference>
<sequence length="351" mass="40862">MDDTEQRLLEIESLASIFPDLLTSTSETQLIFDFDKDMKLTIVLPTDYPSKSPPSFELSGPYLKPQERHRLHDLLNNAYLENIGFPIIFNWITIIQDYLREEDFMKIKHGEVLSDRKSYFQAHLSEISCKEDVDRVMSILKSNSKIRRATHNILAYRYSKYTNGKEIKYHDCEDDGETGASSKMLELMERMKANNVMVVVTRWYGGIHLGPDRFRHINNLTRQILICSNIHVVIAFFMYLVIDLTICLISLLIDTFFTFVTKIFRLKIGEFEFQAITVHQFLATEAPGAEEAVFLFLIIPVFIYSTGIFVAMRMFTYATTRYRGFYDVDEGLREELNKRIAEQEEIIMLGS</sequence>
<reference evidence="9 10" key="1">
    <citation type="submission" date="2020-04" db="EMBL/GenBank/DDBJ databases">
        <authorList>
            <person name="Laetsch R D."/>
            <person name="Stevens L."/>
            <person name="Kumar S."/>
            <person name="Blaxter L. M."/>
        </authorList>
    </citation>
    <scope>NUCLEOTIDE SEQUENCE [LARGE SCALE GENOMIC DNA]</scope>
</reference>
<feature type="transmembrane region" description="Helical" evidence="7">
    <location>
        <begin position="292"/>
        <end position="315"/>
    </location>
</feature>
<dbReference type="PANTHER" id="PTHR16301:SF25">
    <property type="entry name" value="PROTEIN IMPACT"/>
    <property type="match status" value="1"/>
</dbReference>
<dbReference type="GO" id="GO:0005737">
    <property type="term" value="C:cytoplasm"/>
    <property type="evidence" value="ECO:0007669"/>
    <property type="project" value="UniProtKB-SubCell"/>
</dbReference>
<dbReference type="AlphaFoldDB" id="A0A8S1F742"/>
<dbReference type="PROSITE" id="PS50908">
    <property type="entry name" value="RWD"/>
    <property type="match status" value="1"/>
</dbReference>
<dbReference type="PANTHER" id="PTHR16301">
    <property type="entry name" value="IMPACT-RELATED"/>
    <property type="match status" value="1"/>
</dbReference>
<proteinExistence type="inferred from homology"/>
<keyword evidence="3" id="KW-0963">Cytoplasm</keyword>
<dbReference type="Pfam" id="PF01205">
    <property type="entry name" value="Impact_N"/>
    <property type="match status" value="1"/>
</dbReference>
<dbReference type="Gene3D" id="3.30.230.30">
    <property type="entry name" value="Impact, N-terminal domain"/>
    <property type="match status" value="1"/>
</dbReference>
<keyword evidence="6" id="KW-0346">Stress response</keyword>
<feature type="domain" description="RWD" evidence="8">
    <location>
        <begin position="9"/>
        <end position="102"/>
    </location>
</feature>
<dbReference type="InterPro" id="IPR006575">
    <property type="entry name" value="RWD_dom"/>
</dbReference>
<dbReference type="GO" id="GO:0140469">
    <property type="term" value="P:GCN2-mediated signaling"/>
    <property type="evidence" value="ECO:0007669"/>
    <property type="project" value="TreeGrafter"/>
</dbReference>
<dbReference type="GO" id="GO:0006446">
    <property type="term" value="P:regulation of translational initiation"/>
    <property type="evidence" value="ECO:0007669"/>
    <property type="project" value="TreeGrafter"/>
</dbReference>
<evidence type="ECO:0000259" key="8">
    <source>
        <dbReference type="PROSITE" id="PS50908"/>
    </source>
</evidence>
<dbReference type="EMBL" id="CADEPM010000007">
    <property type="protein sequence ID" value="CAB3408676.1"/>
    <property type="molecule type" value="Genomic_DNA"/>
</dbReference>
<evidence type="ECO:0000256" key="5">
    <source>
        <dbReference type="ARBA" id="ARBA00022845"/>
    </source>
</evidence>
<evidence type="ECO:0000256" key="6">
    <source>
        <dbReference type="ARBA" id="ARBA00023016"/>
    </source>
</evidence>
<evidence type="ECO:0000256" key="1">
    <source>
        <dbReference type="ARBA" id="ARBA00004496"/>
    </source>
</evidence>
<dbReference type="Gene3D" id="3.10.110.10">
    <property type="entry name" value="Ubiquitin Conjugating Enzyme"/>
    <property type="match status" value="1"/>
</dbReference>
<dbReference type="OrthoDB" id="69641at2759"/>
<keyword evidence="4" id="KW-0678">Repressor</keyword>
<evidence type="ECO:0000256" key="7">
    <source>
        <dbReference type="SAM" id="Phobius"/>
    </source>
</evidence>
<accession>A0A8S1F742</accession>
<keyword evidence="10" id="KW-1185">Reference proteome</keyword>
<dbReference type="InterPro" id="IPR023582">
    <property type="entry name" value="Impact"/>
</dbReference>
<keyword evidence="7" id="KW-0812">Transmembrane</keyword>
<dbReference type="InterPro" id="IPR036956">
    <property type="entry name" value="Impact_N_sf"/>
</dbReference>
<feature type="transmembrane region" description="Helical" evidence="7">
    <location>
        <begin position="232"/>
        <end position="253"/>
    </location>
</feature>
<gene>
    <name evidence="9" type="ORF">CBOVIS_LOCUS10425</name>
</gene>
<comment type="subcellular location">
    <subcellularLocation>
        <location evidence="1">Cytoplasm</location>
    </subcellularLocation>
</comment>
<dbReference type="SUPFAM" id="SSF54495">
    <property type="entry name" value="UBC-like"/>
    <property type="match status" value="1"/>
</dbReference>
<evidence type="ECO:0000256" key="2">
    <source>
        <dbReference type="ARBA" id="ARBA00007665"/>
    </source>
</evidence>
<protein>
    <recommendedName>
        <fullName evidence="8">RWD domain-containing protein</fullName>
    </recommendedName>
</protein>
<evidence type="ECO:0000256" key="3">
    <source>
        <dbReference type="ARBA" id="ARBA00022490"/>
    </source>
</evidence>
<keyword evidence="7" id="KW-1133">Transmembrane helix</keyword>
<dbReference type="Proteomes" id="UP000494206">
    <property type="component" value="Unassembled WGS sequence"/>
</dbReference>
<dbReference type="CDD" id="cd23821">
    <property type="entry name" value="RWD_IMPACT"/>
    <property type="match status" value="1"/>
</dbReference>
<evidence type="ECO:0000313" key="10">
    <source>
        <dbReference type="Proteomes" id="UP000494206"/>
    </source>
</evidence>
<organism evidence="9 10">
    <name type="scientific">Caenorhabditis bovis</name>
    <dbReference type="NCBI Taxonomy" id="2654633"/>
    <lineage>
        <taxon>Eukaryota</taxon>
        <taxon>Metazoa</taxon>
        <taxon>Ecdysozoa</taxon>
        <taxon>Nematoda</taxon>
        <taxon>Chromadorea</taxon>
        <taxon>Rhabditida</taxon>
        <taxon>Rhabditina</taxon>
        <taxon>Rhabditomorpha</taxon>
        <taxon>Rhabditoidea</taxon>
        <taxon>Rhabditidae</taxon>
        <taxon>Peloderinae</taxon>
        <taxon>Caenorhabditis</taxon>
    </lineage>
</organism>
<dbReference type="InterPro" id="IPR016135">
    <property type="entry name" value="UBQ-conjugating_enzyme/RWD"/>
</dbReference>
<dbReference type="InterPro" id="IPR001498">
    <property type="entry name" value="Impact_N"/>
</dbReference>